<name>A0A5N5KRZ3_PANHP</name>
<evidence type="ECO:0000256" key="5">
    <source>
        <dbReference type="ARBA" id="ARBA00023015"/>
    </source>
</evidence>
<evidence type="ECO:0000256" key="6">
    <source>
        <dbReference type="ARBA" id="ARBA00023163"/>
    </source>
</evidence>
<evidence type="ECO:0000313" key="9">
    <source>
        <dbReference type="EMBL" id="KAB5533180.1"/>
    </source>
</evidence>
<dbReference type="GO" id="GO:0032259">
    <property type="term" value="P:methylation"/>
    <property type="evidence" value="ECO:0007669"/>
    <property type="project" value="UniProtKB-KW"/>
</dbReference>
<proteinExistence type="predicted"/>
<keyword evidence="3" id="KW-0808">Transferase</keyword>
<dbReference type="Gene3D" id="2.170.270.10">
    <property type="entry name" value="SET domain"/>
    <property type="match status" value="1"/>
</dbReference>
<keyword evidence="4" id="KW-0949">S-adenosyl-L-methionine</keyword>
<comment type="subcellular location">
    <subcellularLocation>
        <location evidence="1">Nucleus</location>
    </subcellularLocation>
</comment>
<dbReference type="Proteomes" id="UP000327468">
    <property type="component" value="Chromosome 22"/>
</dbReference>
<dbReference type="GO" id="GO:0005634">
    <property type="term" value="C:nucleus"/>
    <property type="evidence" value="ECO:0007669"/>
    <property type="project" value="UniProtKB-SubCell"/>
</dbReference>
<dbReference type="EMBL" id="VFJC01000023">
    <property type="protein sequence ID" value="KAB5533180.1"/>
    <property type="molecule type" value="Genomic_DNA"/>
</dbReference>
<keyword evidence="6" id="KW-0804">Transcription</keyword>
<evidence type="ECO:0000256" key="2">
    <source>
        <dbReference type="ARBA" id="ARBA00022603"/>
    </source>
</evidence>
<feature type="domain" description="SET" evidence="8">
    <location>
        <begin position="35"/>
        <end position="149"/>
    </location>
</feature>
<keyword evidence="7" id="KW-0539">Nucleus</keyword>
<dbReference type="InterPro" id="IPR050331">
    <property type="entry name" value="Zinc_finger"/>
</dbReference>
<dbReference type="AlphaFoldDB" id="A0A5N5KRZ3"/>
<dbReference type="CDD" id="cd19193">
    <property type="entry name" value="PR-SET_PRDM7_9"/>
    <property type="match status" value="1"/>
</dbReference>
<comment type="caution">
    <text evidence="9">The sequence shown here is derived from an EMBL/GenBank/DDBJ whole genome shotgun (WGS) entry which is preliminary data.</text>
</comment>
<keyword evidence="5" id="KW-0805">Transcription regulation</keyword>
<keyword evidence="2" id="KW-0489">Methyltransferase</keyword>
<evidence type="ECO:0000256" key="7">
    <source>
        <dbReference type="ARBA" id="ARBA00023242"/>
    </source>
</evidence>
<sequence length="184" mass="20998">MFFINKCELHGPALFIPDTPVPMGCTERARQTLPLGLEVQMSGIPNAGLGVFNKGEPVPVGAHFGPYEGDLVDREEAINSGYSWVIYRSTGCEEYIDGKRELCSNWMRYVNCARNGENHNLVAFQYLGGILYRCCRPINPGQELLVWYEEEYARRLGLVFDYFWNIKSSANGYVHKKFLLFIKL</sequence>
<gene>
    <name evidence="9" type="ORF">PHYPO_G00128860</name>
</gene>
<reference evidence="9 10" key="1">
    <citation type="submission" date="2019-06" db="EMBL/GenBank/DDBJ databases">
        <title>A chromosome-scale genome assembly of the striped catfish, Pangasianodon hypophthalmus.</title>
        <authorList>
            <person name="Wen M."/>
            <person name="Zahm M."/>
            <person name="Roques C."/>
            <person name="Cabau C."/>
            <person name="Klopp C."/>
            <person name="Donnadieu C."/>
            <person name="Jouanno E."/>
            <person name="Avarre J.-C."/>
            <person name="Campet M."/>
            <person name="Ha T.T.T."/>
            <person name="Dugue R."/>
            <person name="Lampietro C."/>
            <person name="Louis A."/>
            <person name="Herpin A."/>
            <person name="Echchiki A."/>
            <person name="Berthelot C."/>
            <person name="Parey E."/>
            <person name="Roest-Crollius H."/>
            <person name="Braasch I."/>
            <person name="Postlethwait J."/>
            <person name="Bobe J."/>
            <person name="Montfort J."/>
            <person name="Bouchez O."/>
            <person name="Begum T."/>
            <person name="Schartl M."/>
            <person name="Guiguen Y."/>
        </authorList>
    </citation>
    <scope>NUCLEOTIDE SEQUENCE [LARGE SCALE GENOMIC DNA]</scope>
    <source>
        <strain evidence="9 10">Indonesia</strain>
        <tissue evidence="9">Blood</tissue>
    </source>
</reference>
<dbReference type="PROSITE" id="PS50280">
    <property type="entry name" value="SET"/>
    <property type="match status" value="1"/>
</dbReference>
<evidence type="ECO:0000256" key="4">
    <source>
        <dbReference type="ARBA" id="ARBA00022691"/>
    </source>
</evidence>
<evidence type="ECO:0000259" key="8">
    <source>
        <dbReference type="PROSITE" id="PS50280"/>
    </source>
</evidence>
<accession>A0A5N5KRZ3</accession>
<evidence type="ECO:0000256" key="1">
    <source>
        <dbReference type="ARBA" id="ARBA00004123"/>
    </source>
</evidence>
<evidence type="ECO:0000256" key="3">
    <source>
        <dbReference type="ARBA" id="ARBA00022679"/>
    </source>
</evidence>
<dbReference type="InterPro" id="IPR044417">
    <property type="entry name" value="PRDM7_9_PR-SET"/>
</dbReference>
<dbReference type="GO" id="GO:0010468">
    <property type="term" value="P:regulation of gene expression"/>
    <property type="evidence" value="ECO:0007669"/>
    <property type="project" value="TreeGrafter"/>
</dbReference>
<organism evidence="9 10">
    <name type="scientific">Pangasianodon hypophthalmus</name>
    <name type="common">Striped catfish</name>
    <name type="synonym">Helicophagus hypophthalmus</name>
    <dbReference type="NCBI Taxonomy" id="310915"/>
    <lineage>
        <taxon>Eukaryota</taxon>
        <taxon>Metazoa</taxon>
        <taxon>Chordata</taxon>
        <taxon>Craniata</taxon>
        <taxon>Vertebrata</taxon>
        <taxon>Euteleostomi</taxon>
        <taxon>Actinopterygii</taxon>
        <taxon>Neopterygii</taxon>
        <taxon>Teleostei</taxon>
        <taxon>Ostariophysi</taxon>
        <taxon>Siluriformes</taxon>
        <taxon>Pangasiidae</taxon>
        <taxon>Pangasianodon</taxon>
    </lineage>
</organism>
<dbReference type="PANTHER" id="PTHR16515">
    <property type="entry name" value="PR DOMAIN ZINC FINGER PROTEIN"/>
    <property type="match status" value="1"/>
</dbReference>
<dbReference type="Pfam" id="PF21549">
    <property type="entry name" value="PRDM2_PR"/>
    <property type="match status" value="1"/>
</dbReference>
<dbReference type="GO" id="GO:0042054">
    <property type="term" value="F:histone methyltransferase activity"/>
    <property type="evidence" value="ECO:0007669"/>
    <property type="project" value="InterPro"/>
</dbReference>
<protein>
    <recommendedName>
        <fullName evidence="8">SET domain-containing protein</fullName>
    </recommendedName>
</protein>
<keyword evidence="10" id="KW-1185">Reference proteome</keyword>
<dbReference type="InterPro" id="IPR001214">
    <property type="entry name" value="SET_dom"/>
</dbReference>
<evidence type="ECO:0000313" key="10">
    <source>
        <dbReference type="Proteomes" id="UP000327468"/>
    </source>
</evidence>
<dbReference type="SUPFAM" id="SSF82199">
    <property type="entry name" value="SET domain"/>
    <property type="match status" value="1"/>
</dbReference>
<dbReference type="PANTHER" id="PTHR16515:SF45">
    <property type="entry name" value="HISTONE-LYSINE N-METHYLTRANSFERASE PRDM9"/>
    <property type="match status" value="1"/>
</dbReference>
<dbReference type="InterPro" id="IPR046341">
    <property type="entry name" value="SET_dom_sf"/>
</dbReference>